<dbReference type="Pfam" id="PF02322">
    <property type="entry name" value="Cyt_bd_oxida_II"/>
    <property type="match status" value="1"/>
</dbReference>
<keyword evidence="14" id="KW-1185">Reference proteome</keyword>
<dbReference type="Proteomes" id="UP000243024">
    <property type="component" value="Unassembled WGS sequence"/>
</dbReference>
<organism evidence="13 14">
    <name type="scientific">Hydrogenibacillus schlegelii</name>
    <name type="common">Bacillus schlegelii</name>
    <dbReference type="NCBI Taxonomy" id="1484"/>
    <lineage>
        <taxon>Bacteria</taxon>
        <taxon>Bacillati</taxon>
        <taxon>Bacillota</taxon>
        <taxon>Bacilli</taxon>
        <taxon>Bacillales</taxon>
        <taxon>Bacillales Family X. Incertae Sedis</taxon>
        <taxon>Hydrogenibacillus</taxon>
    </lineage>
</organism>
<comment type="subcellular location">
    <subcellularLocation>
        <location evidence="1">Cell membrane</location>
        <topology evidence="1">Multi-pass membrane protein</topology>
    </subcellularLocation>
</comment>
<dbReference type="EMBL" id="JXBB01000004">
    <property type="protein sequence ID" value="OAR05145.1"/>
    <property type="molecule type" value="Genomic_DNA"/>
</dbReference>
<feature type="transmembrane region" description="Helical" evidence="12">
    <location>
        <begin position="163"/>
        <end position="185"/>
    </location>
</feature>
<reference evidence="13 14" key="1">
    <citation type="submission" date="2015-09" db="EMBL/GenBank/DDBJ databases">
        <title>Draft genome sequence of Hydrogenibacillus schlegelii DSM 2000.</title>
        <authorList>
            <person name="Hemp J."/>
        </authorList>
    </citation>
    <scope>NUCLEOTIDE SEQUENCE [LARGE SCALE GENOMIC DNA]</scope>
    <source>
        <strain evidence="13 14">MA 48</strain>
    </source>
</reference>
<evidence type="ECO:0000256" key="5">
    <source>
        <dbReference type="ARBA" id="ARBA00022617"/>
    </source>
</evidence>
<feature type="transmembrane region" description="Helical" evidence="12">
    <location>
        <begin position="197"/>
        <end position="218"/>
    </location>
</feature>
<dbReference type="OrthoDB" id="9776710at2"/>
<evidence type="ECO:0000256" key="8">
    <source>
        <dbReference type="ARBA" id="ARBA00022982"/>
    </source>
</evidence>
<evidence type="ECO:0000256" key="10">
    <source>
        <dbReference type="ARBA" id="ARBA00023004"/>
    </source>
</evidence>
<evidence type="ECO:0000256" key="7">
    <source>
        <dbReference type="ARBA" id="ARBA00022723"/>
    </source>
</evidence>
<feature type="transmembrane region" description="Helical" evidence="12">
    <location>
        <begin position="119"/>
        <end position="143"/>
    </location>
</feature>
<dbReference type="AlphaFoldDB" id="A0A132NCL1"/>
<dbReference type="STRING" id="1484.SA87_08320"/>
<feature type="transmembrane region" description="Helical" evidence="12">
    <location>
        <begin position="303"/>
        <end position="325"/>
    </location>
</feature>
<evidence type="ECO:0000313" key="14">
    <source>
        <dbReference type="Proteomes" id="UP000243024"/>
    </source>
</evidence>
<dbReference type="RefSeq" id="WP_066198672.1">
    <property type="nucleotide sequence ID" value="NZ_CBCSAS010000057.1"/>
</dbReference>
<evidence type="ECO:0000256" key="12">
    <source>
        <dbReference type="SAM" id="Phobius"/>
    </source>
</evidence>
<dbReference type="PANTHER" id="PTHR43141:SF5">
    <property type="entry name" value="CYTOCHROME BD-I UBIQUINOL OXIDASE SUBUNIT 2"/>
    <property type="match status" value="1"/>
</dbReference>
<evidence type="ECO:0000256" key="3">
    <source>
        <dbReference type="ARBA" id="ARBA00022448"/>
    </source>
</evidence>
<evidence type="ECO:0000256" key="6">
    <source>
        <dbReference type="ARBA" id="ARBA00022692"/>
    </source>
</evidence>
<dbReference type="GO" id="GO:0016682">
    <property type="term" value="F:oxidoreductase activity, acting on diphenols and related substances as donors, oxygen as acceptor"/>
    <property type="evidence" value="ECO:0007669"/>
    <property type="project" value="TreeGrafter"/>
</dbReference>
<feature type="transmembrane region" description="Helical" evidence="12">
    <location>
        <begin position="258"/>
        <end position="283"/>
    </location>
</feature>
<evidence type="ECO:0000256" key="11">
    <source>
        <dbReference type="ARBA" id="ARBA00023136"/>
    </source>
</evidence>
<dbReference type="GO" id="GO:0070069">
    <property type="term" value="C:cytochrome complex"/>
    <property type="evidence" value="ECO:0007669"/>
    <property type="project" value="TreeGrafter"/>
</dbReference>
<dbReference type="GO" id="GO:0005886">
    <property type="term" value="C:plasma membrane"/>
    <property type="evidence" value="ECO:0007669"/>
    <property type="project" value="UniProtKB-SubCell"/>
</dbReference>
<name>A0A132NCL1_HYDSH</name>
<gene>
    <name evidence="13" type="ORF">SA87_08320</name>
</gene>
<accession>A0A132NCL1</accession>
<protein>
    <submittedName>
        <fullName evidence="13">Cytochrome C oxidase assembly protein</fullName>
    </submittedName>
</protein>
<evidence type="ECO:0000256" key="1">
    <source>
        <dbReference type="ARBA" id="ARBA00004651"/>
    </source>
</evidence>
<comment type="similarity">
    <text evidence="2">Belongs to the cytochrome ubiquinol oxidase subunit 2 family.</text>
</comment>
<keyword evidence="10" id="KW-0408">Iron</keyword>
<dbReference type="NCBIfam" id="TIGR00203">
    <property type="entry name" value="cydB"/>
    <property type="match status" value="1"/>
</dbReference>
<dbReference type="PIRSF" id="PIRSF000267">
    <property type="entry name" value="Cyt_oxidse_sub2"/>
    <property type="match status" value="1"/>
</dbReference>
<feature type="transmembrane region" description="Helical" evidence="12">
    <location>
        <begin position="12"/>
        <end position="39"/>
    </location>
</feature>
<keyword evidence="8" id="KW-0249">Electron transport</keyword>
<feature type="transmembrane region" description="Helical" evidence="12">
    <location>
        <begin position="230"/>
        <end position="251"/>
    </location>
</feature>
<comment type="caution">
    <text evidence="13">The sequence shown here is derived from an EMBL/GenBank/DDBJ whole genome shotgun (WGS) entry which is preliminary data.</text>
</comment>
<evidence type="ECO:0000256" key="4">
    <source>
        <dbReference type="ARBA" id="ARBA00022475"/>
    </source>
</evidence>
<feature type="transmembrane region" description="Helical" evidence="12">
    <location>
        <begin position="86"/>
        <end position="107"/>
    </location>
</feature>
<keyword evidence="4" id="KW-1003">Cell membrane</keyword>
<dbReference type="PANTHER" id="PTHR43141">
    <property type="entry name" value="CYTOCHROME BD2 SUBUNIT II"/>
    <property type="match status" value="1"/>
</dbReference>
<dbReference type="GO" id="GO:0009055">
    <property type="term" value="F:electron transfer activity"/>
    <property type="evidence" value="ECO:0007669"/>
    <property type="project" value="TreeGrafter"/>
</dbReference>
<evidence type="ECO:0000256" key="9">
    <source>
        <dbReference type="ARBA" id="ARBA00022989"/>
    </source>
</evidence>
<evidence type="ECO:0000313" key="13">
    <source>
        <dbReference type="EMBL" id="OAR05145.1"/>
    </source>
</evidence>
<sequence>MLSYDALSVLWFILWAVLWIVYFTLDGYTLGVGILFPFLRKNEREEAQLQEVVGPFWNGNEVWLITAGGATFAAFPLVYAEMFSTLYVPLFLILFGLFYRATGLEFMSKGSGRFWKASWTFAFFGGSLAVALLLGVAFANMFYGLAFDRTMNAVTLASLLNPYGILGGLLFVAFAVLSGSLWTAHKVSGPLHDRARSVAGWAWFVVLGLHGLFLSATANRTTILDNYNAYPILYVVPALALLLLLLVRFFYARGRLLWSFLMTSGAIALTTATGFIGMFPRMLISRLDPAASITLYEARASELTLSIMLFVAVIFVPIVIGYQLWAYRLFRAKIRPEEAKGYR</sequence>
<dbReference type="InterPro" id="IPR003317">
    <property type="entry name" value="Cyt-d_oxidase_su2"/>
</dbReference>
<keyword evidence="5" id="KW-0349">Heme</keyword>
<proteinExistence type="inferred from homology"/>
<keyword evidence="6 12" id="KW-0812">Transmembrane</keyword>
<keyword evidence="3" id="KW-0813">Transport</keyword>
<keyword evidence="9 12" id="KW-1133">Transmembrane helix</keyword>
<evidence type="ECO:0000256" key="2">
    <source>
        <dbReference type="ARBA" id="ARBA00007543"/>
    </source>
</evidence>
<dbReference type="GO" id="GO:0046872">
    <property type="term" value="F:metal ion binding"/>
    <property type="evidence" value="ECO:0007669"/>
    <property type="project" value="UniProtKB-KW"/>
</dbReference>
<keyword evidence="11 12" id="KW-0472">Membrane</keyword>
<keyword evidence="7" id="KW-0479">Metal-binding</keyword>
<dbReference type="GO" id="GO:0019646">
    <property type="term" value="P:aerobic electron transport chain"/>
    <property type="evidence" value="ECO:0007669"/>
    <property type="project" value="TreeGrafter"/>
</dbReference>